<proteinExistence type="predicted"/>
<dbReference type="AlphaFoldDB" id="A0A381N2W1"/>
<sequence length="32" mass="3725">MVRQKRVQVFYETTSGPKVPHLALTTLLNKRI</sequence>
<dbReference type="EMBL" id="UINC01000096">
    <property type="protein sequence ID" value="SUZ48952.1"/>
    <property type="molecule type" value="Genomic_DNA"/>
</dbReference>
<accession>A0A381N2W1</accession>
<reference evidence="1" key="1">
    <citation type="submission" date="2018-05" db="EMBL/GenBank/DDBJ databases">
        <authorList>
            <person name="Lanie J.A."/>
            <person name="Ng W.-L."/>
            <person name="Kazmierczak K.M."/>
            <person name="Andrzejewski T.M."/>
            <person name="Davidsen T.M."/>
            <person name="Wayne K.J."/>
            <person name="Tettelin H."/>
            <person name="Glass J.I."/>
            <person name="Rusch D."/>
            <person name="Podicherti R."/>
            <person name="Tsui H.-C.T."/>
            <person name="Winkler M.E."/>
        </authorList>
    </citation>
    <scope>NUCLEOTIDE SEQUENCE</scope>
</reference>
<name>A0A381N2W1_9ZZZZ</name>
<protein>
    <submittedName>
        <fullName evidence="1">Uncharacterized protein</fullName>
    </submittedName>
</protein>
<organism evidence="1">
    <name type="scientific">marine metagenome</name>
    <dbReference type="NCBI Taxonomy" id="408172"/>
    <lineage>
        <taxon>unclassified sequences</taxon>
        <taxon>metagenomes</taxon>
        <taxon>ecological metagenomes</taxon>
    </lineage>
</organism>
<gene>
    <name evidence="1" type="ORF">METZ01_LOCUS1806</name>
</gene>
<evidence type="ECO:0000313" key="1">
    <source>
        <dbReference type="EMBL" id="SUZ48952.1"/>
    </source>
</evidence>